<feature type="transmembrane region" description="Helical" evidence="9">
    <location>
        <begin position="129"/>
        <end position="147"/>
    </location>
</feature>
<evidence type="ECO:0000256" key="3">
    <source>
        <dbReference type="ARBA" id="ARBA00022475"/>
    </source>
</evidence>
<gene>
    <name evidence="11" type="ORF">F4V44_13450</name>
</gene>
<keyword evidence="5 9" id="KW-0812">Transmembrane</keyword>
<dbReference type="OrthoDB" id="9815614at2"/>
<evidence type="ECO:0000313" key="11">
    <source>
        <dbReference type="EMBL" id="KAA9023656.1"/>
    </source>
</evidence>
<dbReference type="GO" id="GO:0015740">
    <property type="term" value="P:C4-dicarboxylate transport"/>
    <property type="evidence" value="ECO:0007669"/>
    <property type="project" value="TreeGrafter"/>
</dbReference>
<evidence type="ECO:0000256" key="4">
    <source>
        <dbReference type="ARBA" id="ARBA00022519"/>
    </source>
</evidence>
<keyword evidence="6 9" id="KW-1133">Transmembrane helix</keyword>
<keyword evidence="3" id="KW-1003">Cell membrane</keyword>
<feature type="transmembrane region" description="Helical" evidence="9">
    <location>
        <begin position="50"/>
        <end position="67"/>
    </location>
</feature>
<feature type="domain" description="Tripartite ATP-independent periplasmic transporters DctQ component" evidence="10">
    <location>
        <begin position="26"/>
        <end position="150"/>
    </location>
</feature>
<dbReference type="EMBL" id="VYKL01000019">
    <property type="protein sequence ID" value="KAA9023656.1"/>
    <property type="molecule type" value="Genomic_DNA"/>
</dbReference>
<keyword evidence="12" id="KW-1185">Reference proteome</keyword>
<dbReference type="AlphaFoldDB" id="A0A5J5HTJ2"/>
<reference evidence="11 12" key="1">
    <citation type="submission" date="2019-09" db="EMBL/GenBank/DDBJ databases">
        <title>Whole genome sequences of isolates from the Mars Exploration Rovers.</title>
        <authorList>
            <person name="Seuylemezian A."/>
            <person name="Vaishampayan P."/>
        </authorList>
    </citation>
    <scope>NUCLEOTIDE SEQUENCE [LARGE SCALE GENOMIC DNA]</scope>
    <source>
        <strain evidence="11 12">MER_TA_151</strain>
    </source>
</reference>
<evidence type="ECO:0000256" key="1">
    <source>
        <dbReference type="ARBA" id="ARBA00004429"/>
    </source>
</evidence>
<sequence>MKLLNRISFILDVITRSFISLSLIVMTVALFAQFIARYVFQSGVVWTDELSRFLMIALIFLGAAIATRDRSHITVSIFEDLWPAAAKWLRPIQDIVMFAYSVIVLIYGLDALEVVQAQISPNLRISMGIIYSVFPITAILMMVHIVAKIRKKEAGSKQNDNEIEEIEHKGVGI</sequence>
<dbReference type="InterPro" id="IPR007387">
    <property type="entry name" value="TRAP_DctQ"/>
</dbReference>
<dbReference type="Proteomes" id="UP000326671">
    <property type="component" value="Unassembled WGS sequence"/>
</dbReference>
<comment type="caution">
    <text evidence="11">The sequence shown here is derived from an EMBL/GenBank/DDBJ whole genome shotgun (WGS) entry which is preliminary data.</text>
</comment>
<protein>
    <submittedName>
        <fullName evidence="11">TRAP transporter small permease</fullName>
    </submittedName>
</protein>
<comment type="subcellular location">
    <subcellularLocation>
        <location evidence="1">Cell inner membrane</location>
        <topology evidence="1">Multi-pass membrane protein</topology>
    </subcellularLocation>
</comment>
<keyword evidence="4" id="KW-0997">Cell inner membrane</keyword>
<dbReference type="RefSeq" id="WP_150440533.1">
    <property type="nucleotide sequence ID" value="NZ_VYKL01000019.1"/>
</dbReference>
<dbReference type="GO" id="GO:0022857">
    <property type="term" value="F:transmembrane transporter activity"/>
    <property type="evidence" value="ECO:0007669"/>
    <property type="project" value="TreeGrafter"/>
</dbReference>
<keyword evidence="7 9" id="KW-0472">Membrane</keyword>
<evidence type="ECO:0000256" key="8">
    <source>
        <dbReference type="ARBA" id="ARBA00038436"/>
    </source>
</evidence>
<dbReference type="PANTHER" id="PTHR35011">
    <property type="entry name" value="2,3-DIKETO-L-GULONATE TRAP TRANSPORTER SMALL PERMEASE PROTEIN YIAM"/>
    <property type="match status" value="1"/>
</dbReference>
<comment type="similarity">
    <text evidence="8">Belongs to the TRAP transporter small permease family.</text>
</comment>
<evidence type="ECO:0000256" key="9">
    <source>
        <dbReference type="SAM" id="Phobius"/>
    </source>
</evidence>
<feature type="transmembrane region" description="Helical" evidence="9">
    <location>
        <begin position="88"/>
        <end position="109"/>
    </location>
</feature>
<keyword evidence="2" id="KW-0813">Transport</keyword>
<organism evidence="11 12">
    <name type="scientific">Niallia endozanthoxylica</name>
    <dbReference type="NCBI Taxonomy" id="2036016"/>
    <lineage>
        <taxon>Bacteria</taxon>
        <taxon>Bacillati</taxon>
        <taxon>Bacillota</taxon>
        <taxon>Bacilli</taxon>
        <taxon>Bacillales</taxon>
        <taxon>Bacillaceae</taxon>
        <taxon>Niallia</taxon>
    </lineage>
</organism>
<proteinExistence type="inferred from homology"/>
<evidence type="ECO:0000256" key="2">
    <source>
        <dbReference type="ARBA" id="ARBA00022448"/>
    </source>
</evidence>
<dbReference type="InterPro" id="IPR055348">
    <property type="entry name" value="DctQ"/>
</dbReference>
<evidence type="ECO:0000259" key="10">
    <source>
        <dbReference type="Pfam" id="PF04290"/>
    </source>
</evidence>
<dbReference type="GO" id="GO:0005886">
    <property type="term" value="C:plasma membrane"/>
    <property type="evidence" value="ECO:0007669"/>
    <property type="project" value="UniProtKB-SubCell"/>
</dbReference>
<evidence type="ECO:0000313" key="12">
    <source>
        <dbReference type="Proteomes" id="UP000326671"/>
    </source>
</evidence>
<name>A0A5J5HTJ2_9BACI</name>
<evidence type="ECO:0000256" key="6">
    <source>
        <dbReference type="ARBA" id="ARBA00022989"/>
    </source>
</evidence>
<dbReference type="PANTHER" id="PTHR35011:SF2">
    <property type="entry name" value="2,3-DIKETO-L-GULONATE TRAP TRANSPORTER SMALL PERMEASE PROTEIN YIAM"/>
    <property type="match status" value="1"/>
</dbReference>
<dbReference type="Pfam" id="PF04290">
    <property type="entry name" value="DctQ"/>
    <property type="match status" value="1"/>
</dbReference>
<evidence type="ECO:0000256" key="5">
    <source>
        <dbReference type="ARBA" id="ARBA00022692"/>
    </source>
</evidence>
<feature type="transmembrane region" description="Helical" evidence="9">
    <location>
        <begin position="21"/>
        <end position="38"/>
    </location>
</feature>
<accession>A0A5J5HTJ2</accession>
<evidence type="ECO:0000256" key="7">
    <source>
        <dbReference type="ARBA" id="ARBA00023136"/>
    </source>
</evidence>